<sequence length="101" mass="11777">MFLCLGSCFKATKLVLHIQMTFILLACTCHLQNSILKRFCTCNKISTCNVSMQPSPVYKYSIMVQSFIFINCLFYFFLWVQKPRPQCSEADAIWQFPLAWS</sequence>
<gene>
    <name evidence="2" type="ORF">GDO78_011742</name>
</gene>
<protein>
    <submittedName>
        <fullName evidence="2">Uncharacterized protein</fullName>
    </submittedName>
</protein>
<organism evidence="2 3">
    <name type="scientific">Eleutherodactylus coqui</name>
    <name type="common">Puerto Rican coqui</name>
    <dbReference type="NCBI Taxonomy" id="57060"/>
    <lineage>
        <taxon>Eukaryota</taxon>
        <taxon>Metazoa</taxon>
        <taxon>Chordata</taxon>
        <taxon>Craniata</taxon>
        <taxon>Vertebrata</taxon>
        <taxon>Euteleostomi</taxon>
        <taxon>Amphibia</taxon>
        <taxon>Batrachia</taxon>
        <taxon>Anura</taxon>
        <taxon>Neobatrachia</taxon>
        <taxon>Hyloidea</taxon>
        <taxon>Eleutherodactylidae</taxon>
        <taxon>Eleutherodactylinae</taxon>
        <taxon>Eleutherodactylus</taxon>
        <taxon>Eleutherodactylus</taxon>
    </lineage>
</organism>
<dbReference type="Proteomes" id="UP000770717">
    <property type="component" value="Unassembled WGS sequence"/>
</dbReference>
<accession>A0A8J6K4V4</accession>
<reference evidence="2" key="1">
    <citation type="thesis" date="2020" institute="ProQuest LLC" country="789 East Eisenhower Parkway, Ann Arbor, MI, USA">
        <title>Comparative Genomics and Chromosome Evolution.</title>
        <authorList>
            <person name="Mudd A.B."/>
        </authorList>
    </citation>
    <scope>NUCLEOTIDE SEQUENCE</scope>
    <source>
        <strain evidence="2">HN-11 Male</strain>
        <tissue evidence="2">Kidney and liver</tissue>
    </source>
</reference>
<dbReference type="EMBL" id="WNTK01000007">
    <property type="protein sequence ID" value="KAG9479872.1"/>
    <property type="molecule type" value="Genomic_DNA"/>
</dbReference>
<dbReference type="AlphaFoldDB" id="A0A8J6K4V4"/>
<proteinExistence type="predicted"/>
<comment type="caution">
    <text evidence="2">The sequence shown here is derived from an EMBL/GenBank/DDBJ whole genome shotgun (WGS) entry which is preliminary data.</text>
</comment>
<evidence type="ECO:0000313" key="2">
    <source>
        <dbReference type="EMBL" id="KAG9479872.1"/>
    </source>
</evidence>
<evidence type="ECO:0000313" key="3">
    <source>
        <dbReference type="Proteomes" id="UP000770717"/>
    </source>
</evidence>
<keyword evidence="1" id="KW-1133">Transmembrane helix</keyword>
<keyword evidence="1" id="KW-0472">Membrane</keyword>
<name>A0A8J6K4V4_ELECQ</name>
<keyword evidence="3" id="KW-1185">Reference proteome</keyword>
<keyword evidence="1" id="KW-0812">Transmembrane</keyword>
<evidence type="ECO:0000256" key="1">
    <source>
        <dbReference type="SAM" id="Phobius"/>
    </source>
</evidence>
<feature type="transmembrane region" description="Helical" evidence="1">
    <location>
        <begin position="60"/>
        <end position="80"/>
    </location>
</feature>